<keyword evidence="7 9" id="KW-1133">Transmembrane helix</keyword>
<feature type="transmembrane region" description="Helical" evidence="9">
    <location>
        <begin position="127"/>
        <end position="148"/>
    </location>
</feature>
<evidence type="ECO:0000256" key="4">
    <source>
        <dbReference type="ARBA" id="ARBA00022692"/>
    </source>
</evidence>
<feature type="transmembrane region" description="Helical" evidence="9">
    <location>
        <begin position="183"/>
        <end position="201"/>
    </location>
</feature>
<feature type="transmembrane region" description="Helical" evidence="9">
    <location>
        <begin position="97"/>
        <end position="115"/>
    </location>
</feature>
<keyword evidence="5 9" id="KW-1278">Translocase</keyword>
<organism evidence="10 11">
    <name type="scientific">Rheinheimera marina</name>
    <dbReference type="NCBI Taxonomy" id="1774958"/>
    <lineage>
        <taxon>Bacteria</taxon>
        <taxon>Pseudomonadati</taxon>
        <taxon>Pseudomonadota</taxon>
        <taxon>Gammaproteobacteria</taxon>
        <taxon>Chromatiales</taxon>
        <taxon>Chromatiaceae</taxon>
        <taxon>Rheinheimera</taxon>
    </lineage>
</organism>
<keyword evidence="6 9" id="KW-0249">Electron transport</keyword>
<dbReference type="Pfam" id="PF02508">
    <property type="entry name" value="Rnf-Nqr"/>
    <property type="match status" value="1"/>
</dbReference>
<dbReference type="RefSeq" id="WP_377336240.1">
    <property type="nucleotide sequence ID" value="NZ_JBHSGB010000017.1"/>
</dbReference>
<dbReference type="NCBIfam" id="TIGR01948">
    <property type="entry name" value="rnfE"/>
    <property type="match status" value="1"/>
</dbReference>
<evidence type="ECO:0000256" key="5">
    <source>
        <dbReference type="ARBA" id="ARBA00022967"/>
    </source>
</evidence>
<dbReference type="Proteomes" id="UP001595962">
    <property type="component" value="Unassembled WGS sequence"/>
</dbReference>
<dbReference type="HAMAP" id="MF_00478">
    <property type="entry name" value="RsxE_RnfE"/>
    <property type="match status" value="1"/>
</dbReference>
<keyword evidence="2 9" id="KW-0813">Transport</keyword>
<evidence type="ECO:0000313" key="11">
    <source>
        <dbReference type="Proteomes" id="UP001595962"/>
    </source>
</evidence>
<dbReference type="PIRSF" id="PIRSF006102">
    <property type="entry name" value="NQR_DE"/>
    <property type="match status" value="1"/>
</dbReference>
<feature type="transmembrane region" description="Helical" evidence="9">
    <location>
        <begin position="71"/>
        <end position="91"/>
    </location>
</feature>
<comment type="similarity">
    <text evidence="9">Belongs to the NqrDE/RnfAE family.</text>
</comment>
<evidence type="ECO:0000256" key="9">
    <source>
        <dbReference type="HAMAP-Rule" id="MF_00478"/>
    </source>
</evidence>
<evidence type="ECO:0000256" key="2">
    <source>
        <dbReference type="ARBA" id="ARBA00022448"/>
    </source>
</evidence>
<comment type="subcellular location">
    <subcellularLocation>
        <location evidence="9">Cell inner membrane</location>
        <topology evidence="9">Multi-pass membrane protein</topology>
    </subcellularLocation>
    <subcellularLocation>
        <location evidence="1">Endomembrane system</location>
        <topology evidence="1">Multi-pass membrane protein</topology>
    </subcellularLocation>
</comment>
<comment type="function">
    <text evidence="9">Part of a membrane-bound complex that couples electron transfer with translocation of ions across the membrane.</text>
</comment>
<keyword evidence="11" id="KW-1185">Reference proteome</keyword>
<keyword evidence="3 9" id="KW-0997">Cell inner membrane</keyword>
<keyword evidence="8 9" id="KW-0472">Membrane</keyword>
<dbReference type="NCBIfam" id="NF009070">
    <property type="entry name" value="PRK12405.1"/>
    <property type="match status" value="1"/>
</dbReference>
<evidence type="ECO:0000256" key="3">
    <source>
        <dbReference type="ARBA" id="ARBA00022519"/>
    </source>
</evidence>
<evidence type="ECO:0000256" key="8">
    <source>
        <dbReference type="ARBA" id="ARBA00023136"/>
    </source>
</evidence>
<dbReference type="EMBL" id="JBHSGB010000017">
    <property type="protein sequence ID" value="MFC4656814.1"/>
    <property type="molecule type" value="Genomic_DNA"/>
</dbReference>
<evidence type="ECO:0000256" key="7">
    <source>
        <dbReference type="ARBA" id="ARBA00022989"/>
    </source>
</evidence>
<dbReference type="PANTHER" id="PTHR30586:SF0">
    <property type="entry name" value="ION-TRANSLOCATING OXIDOREDUCTASE COMPLEX SUBUNIT E"/>
    <property type="match status" value="1"/>
</dbReference>
<keyword evidence="9" id="KW-1003">Cell membrane</keyword>
<sequence>MSVYQDIVRQGLWQNNPGLVQLLGLCPLLAVTTSLTSALGLGLATMLVLVSTNTVVSLIRHFVPNEIRIPIFVMVIASVVTVIELLMHAWMYNLYQALGIFIPLIVTNCIVIGRAEAYASKNSVGPAAFDGLMMGIGFSLVLCTLGAVRELVGSGSLFAGADLLLGDWAKVLTVQLFSPENPMLLAILPPGAFLVMALLIASKNQLDLRAKTRSKPAEQKIARARVTHVNS</sequence>
<keyword evidence="4 9" id="KW-0812">Transmembrane</keyword>
<protein>
    <recommendedName>
        <fullName evidence="9">Ion-translocating oxidoreductase complex subunit E</fullName>
        <ecNumber evidence="9">7.-.-.-</ecNumber>
    </recommendedName>
    <alternativeName>
        <fullName evidence="9">Rnf electron transport complex subunit E</fullName>
    </alternativeName>
</protein>
<gene>
    <name evidence="9" type="primary">rnfE</name>
    <name evidence="10" type="ORF">ACFO3I_17485</name>
</gene>
<reference evidence="11" key="1">
    <citation type="journal article" date="2019" name="Int. J. Syst. Evol. Microbiol.">
        <title>The Global Catalogue of Microorganisms (GCM) 10K type strain sequencing project: providing services to taxonomists for standard genome sequencing and annotation.</title>
        <authorList>
            <consortium name="The Broad Institute Genomics Platform"/>
            <consortium name="The Broad Institute Genome Sequencing Center for Infectious Disease"/>
            <person name="Wu L."/>
            <person name="Ma J."/>
        </authorList>
    </citation>
    <scope>NUCLEOTIDE SEQUENCE [LARGE SCALE GENOMIC DNA]</scope>
    <source>
        <strain evidence="11">DT28</strain>
    </source>
</reference>
<feature type="transmembrane region" description="Helical" evidence="9">
    <location>
        <begin position="20"/>
        <end position="50"/>
    </location>
</feature>
<name>A0ABV9JRE5_9GAMM</name>
<dbReference type="PANTHER" id="PTHR30586">
    <property type="entry name" value="ELECTRON TRANSPORT COMPLEX PROTEIN RNFE"/>
    <property type="match status" value="1"/>
</dbReference>
<evidence type="ECO:0000313" key="10">
    <source>
        <dbReference type="EMBL" id="MFC4656814.1"/>
    </source>
</evidence>
<comment type="subunit">
    <text evidence="9">The complex is composed of six subunits: RnfA, RnfB, RnfC, RnfD, RnfE and RnfG.</text>
</comment>
<evidence type="ECO:0000256" key="6">
    <source>
        <dbReference type="ARBA" id="ARBA00022982"/>
    </source>
</evidence>
<comment type="caution">
    <text evidence="10">The sequence shown here is derived from an EMBL/GenBank/DDBJ whole genome shotgun (WGS) entry which is preliminary data.</text>
</comment>
<dbReference type="InterPro" id="IPR010968">
    <property type="entry name" value="RnfE"/>
</dbReference>
<proteinExistence type="inferred from homology"/>
<dbReference type="EC" id="7.-.-.-" evidence="9"/>
<accession>A0ABV9JRE5</accession>
<evidence type="ECO:0000256" key="1">
    <source>
        <dbReference type="ARBA" id="ARBA00004127"/>
    </source>
</evidence>
<dbReference type="InterPro" id="IPR003667">
    <property type="entry name" value="NqrDE/RnfAE"/>
</dbReference>